<dbReference type="Pfam" id="PF01844">
    <property type="entry name" value="HNH"/>
    <property type="match status" value="1"/>
</dbReference>
<dbReference type="InterPro" id="IPR002711">
    <property type="entry name" value="HNH"/>
</dbReference>
<gene>
    <name evidence="2" type="ORF">KVG22_11560</name>
</gene>
<protein>
    <submittedName>
        <fullName evidence="2">HNH endonuclease</fullName>
    </submittedName>
</protein>
<accession>A0ABS7R996</accession>
<sequence>MKNYKEFDWHRFRAYSVFDEFLKAVIIDKKSYTTNHKQKLELDEAFEEIHSCFVEGYDESKKDFTSKIVDQFSNASVNSKIVFANVEFLWAMPVGNISRDTKRSYAMRWFDGSEVVSGEQYFFSSGPDAIAMPGQWYLLNKYWELIALLSVLSRLSSEEGIVDVASAKKRVAELSYSAIYAGTAKEGRFSVERVCGVHSALLHLSDPSRYESIISENHKQQITKVFEHIIADRPDIICREEKIRLIRARLYEKYGDEGDPDYKYRWFFYLDQVRSLWNDKKGATQQLIASIEDEIHIEQLAQDFSEDEGEKEETKGYLIKRSARLSSEAKKRDKFSCRACNFSFKKKIVHVHHLDPLSERKHPKRTTIEDLVTLCPNCHYIAHFWLRKSNKYKDLGELLRKLQ</sequence>
<keyword evidence="2" id="KW-0378">Hydrolase</keyword>
<dbReference type="Gene3D" id="1.10.30.50">
    <property type="match status" value="1"/>
</dbReference>
<dbReference type="SMART" id="SM00507">
    <property type="entry name" value="HNHc"/>
    <property type="match status" value="1"/>
</dbReference>
<dbReference type="GO" id="GO:0004519">
    <property type="term" value="F:endonuclease activity"/>
    <property type="evidence" value="ECO:0007669"/>
    <property type="project" value="UniProtKB-KW"/>
</dbReference>
<dbReference type="EMBL" id="JAHSQO010000003">
    <property type="protein sequence ID" value="MBY8917229.1"/>
    <property type="molecule type" value="Genomic_DNA"/>
</dbReference>
<evidence type="ECO:0000313" key="2">
    <source>
        <dbReference type="EMBL" id="MBY8917229.1"/>
    </source>
</evidence>
<dbReference type="InterPro" id="IPR003615">
    <property type="entry name" value="HNH_nuc"/>
</dbReference>
<evidence type="ECO:0000313" key="3">
    <source>
        <dbReference type="Proteomes" id="UP000777661"/>
    </source>
</evidence>
<proteinExistence type="predicted"/>
<keyword evidence="3" id="KW-1185">Reference proteome</keyword>
<evidence type="ECO:0000259" key="1">
    <source>
        <dbReference type="SMART" id="SM00507"/>
    </source>
</evidence>
<dbReference type="CDD" id="cd00085">
    <property type="entry name" value="HNHc"/>
    <property type="match status" value="1"/>
</dbReference>
<organism evidence="2 3">
    <name type="scientific">Nitratireductor rhodophyticola</name>
    <dbReference type="NCBI Taxonomy" id="2854036"/>
    <lineage>
        <taxon>Bacteria</taxon>
        <taxon>Pseudomonadati</taxon>
        <taxon>Pseudomonadota</taxon>
        <taxon>Alphaproteobacteria</taxon>
        <taxon>Hyphomicrobiales</taxon>
        <taxon>Phyllobacteriaceae</taxon>
        <taxon>Nitratireductor</taxon>
    </lineage>
</organism>
<keyword evidence="2" id="KW-0255">Endonuclease</keyword>
<reference evidence="2 3" key="1">
    <citation type="submission" date="2021-06" db="EMBL/GenBank/DDBJ databases">
        <title>Nitratireductor porphyridii sp. nov., isolated from a small marine red alga, Porphyridium purpureum in South Korea.</title>
        <authorList>
            <person name="Kim K.H."/>
            <person name="Kristyanto S."/>
            <person name="Jeon C.O."/>
        </authorList>
    </citation>
    <scope>NUCLEOTIDE SEQUENCE [LARGE SCALE GENOMIC DNA]</scope>
    <source>
        <strain evidence="2 3">R6</strain>
    </source>
</reference>
<dbReference type="RefSeq" id="WP_223004607.1">
    <property type="nucleotide sequence ID" value="NZ_JAHSQO010000003.1"/>
</dbReference>
<dbReference type="Proteomes" id="UP000777661">
    <property type="component" value="Unassembled WGS sequence"/>
</dbReference>
<name>A0ABS7R996_9HYPH</name>
<comment type="caution">
    <text evidence="2">The sequence shown here is derived from an EMBL/GenBank/DDBJ whole genome shotgun (WGS) entry which is preliminary data.</text>
</comment>
<feature type="domain" description="HNH nuclease" evidence="1">
    <location>
        <begin position="324"/>
        <end position="380"/>
    </location>
</feature>
<keyword evidence="2" id="KW-0540">Nuclease</keyword>